<gene>
    <name evidence="2" type="ORF">GA0061099_1007221</name>
</gene>
<accession>A0A1C3WT17</accession>
<sequence>MSKDSAQLSVIICNYNYAQFVASAIRSALAIDWPRVEVIVVDDGSTDDSPEIIKQFAEDGVKVLLRPNRGQARAAEEGFLCSSGDWIIFLDSDDLLDPSIAQEAAKVMTPGWSMIQCQMRVIDKDGNVLGIGFPKYLASTTPDRIRHWASQTDSYPTPPNSGNLLSRKFLARLFPLEEGVDRWVDSYFLSTAPFLGDVISLSMPLVSYRVHGANDGAQTDLDLSRIRRDLKRHLTRCEYATRIAHKYGVPLDSNRWRFGFYNLAMRVASLRLGPDQHPIAKDSIGRCLADGIRSGVRAQGLSAARQVGMVLWLFSVALLPRSFARNLVSWRFAPLSRPRWLQELIRSA</sequence>
<proteinExistence type="predicted"/>
<dbReference type="InterPro" id="IPR050834">
    <property type="entry name" value="Glycosyltransf_2"/>
</dbReference>
<dbReference type="Proteomes" id="UP000183174">
    <property type="component" value="Unassembled WGS sequence"/>
</dbReference>
<dbReference type="InterPro" id="IPR029044">
    <property type="entry name" value="Nucleotide-diphossugar_trans"/>
</dbReference>
<dbReference type="RefSeq" id="WP_074448106.1">
    <property type="nucleotide sequence ID" value="NZ_FMAE01000007.1"/>
</dbReference>
<dbReference type="EMBL" id="FMAE01000007">
    <property type="protein sequence ID" value="SCB43192.1"/>
    <property type="molecule type" value="Genomic_DNA"/>
</dbReference>
<evidence type="ECO:0000259" key="1">
    <source>
        <dbReference type="Pfam" id="PF00535"/>
    </source>
</evidence>
<dbReference type="Pfam" id="PF00535">
    <property type="entry name" value="Glycos_transf_2"/>
    <property type="match status" value="1"/>
</dbReference>
<protein>
    <submittedName>
        <fullName evidence="2">Glycosyl transferase family 2</fullName>
    </submittedName>
</protein>
<evidence type="ECO:0000313" key="3">
    <source>
        <dbReference type="Proteomes" id="UP000183174"/>
    </source>
</evidence>
<dbReference type="PANTHER" id="PTHR43685">
    <property type="entry name" value="GLYCOSYLTRANSFERASE"/>
    <property type="match status" value="1"/>
</dbReference>
<dbReference type="AlphaFoldDB" id="A0A1C3WT17"/>
<name>A0A1C3WT17_9BRAD</name>
<evidence type="ECO:0000313" key="2">
    <source>
        <dbReference type="EMBL" id="SCB43192.1"/>
    </source>
</evidence>
<dbReference type="Gene3D" id="3.90.550.10">
    <property type="entry name" value="Spore Coat Polysaccharide Biosynthesis Protein SpsA, Chain A"/>
    <property type="match status" value="1"/>
</dbReference>
<organism evidence="2 3">
    <name type="scientific">Bradyrhizobium yuanmingense</name>
    <dbReference type="NCBI Taxonomy" id="108015"/>
    <lineage>
        <taxon>Bacteria</taxon>
        <taxon>Pseudomonadati</taxon>
        <taxon>Pseudomonadota</taxon>
        <taxon>Alphaproteobacteria</taxon>
        <taxon>Hyphomicrobiales</taxon>
        <taxon>Nitrobacteraceae</taxon>
        <taxon>Bradyrhizobium</taxon>
    </lineage>
</organism>
<dbReference type="PANTHER" id="PTHR43685:SF2">
    <property type="entry name" value="GLYCOSYLTRANSFERASE 2-LIKE DOMAIN-CONTAINING PROTEIN"/>
    <property type="match status" value="1"/>
</dbReference>
<feature type="domain" description="Glycosyltransferase 2-like" evidence="1">
    <location>
        <begin position="9"/>
        <end position="128"/>
    </location>
</feature>
<dbReference type="InterPro" id="IPR001173">
    <property type="entry name" value="Glyco_trans_2-like"/>
</dbReference>
<dbReference type="SUPFAM" id="SSF53448">
    <property type="entry name" value="Nucleotide-diphospho-sugar transferases"/>
    <property type="match status" value="1"/>
</dbReference>
<dbReference type="GO" id="GO:0016740">
    <property type="term" value="F:transferase activity"/>
    <property type="evidence" value="ECO:0007669"/>
    <property type="project" value="UniProtKB-KW"/>
</dbReference>
<reference evidence="2 3" key="1">
    <citation type="submission" date="2016-08" db="EMBL/GenBank/DDBJ databases">
        <authorList>
            <person name="Seilhamer J.J."/>
        </authorList>
    </citation>
    <scope>NUCLEOTIDE SEQUENCE [LARGE SCALE GENOMIC DNA]</scope>
    <source>
        <strain evidence="2 3">CCBAU 10071</strain>
    </source>
</reference>
<keyword evidence="2" id="KW-0808">Transferase</keyword>